<evidence type="ECO:0000256" key="1">
    <source>
        <dbReference type="ARBA" id="ARBA00001946"/>
    </source>
</evidence>
<dbReference type="InterPro" id="IPR046945">
    <property type="entry name" value="RHMD-like"/>
</dbReference>
<dbReference type="AlphaFoldDB" id="A0A9X1RB04"/>
<gene>
    <name evidence="6" type="ORF">L6637_32390</name>
    <name evidence="5" type="ORF">L6654_29485</name>
</gene>
<evidence type="ECO:0000256" key="2">
    <source>
        <dbReference type="ARBA" id="ARBA00022723"/>
    </source>
</evidence>
<protein>
    <submittedName>
        <fullName evidence="5">Mandelate racemase</fullName>
    </submittedName>
</protein>
<dbReference type="Pfam" id="PF13378">
    <property type="entry name" value="MR_MLE_C"/>
    <property type="match status" value="1"/>
</dbReference>
<dbReference type="EMBL" id="JAKLTY010000023">
    <property type="protein sequence ID" value="MCG2630772.1"/>
    <property type="molecule type" value="Genomic_DNA"/>
</dbReference>
<keyword evidence="7" id="KW-1185">Reference proteome</keyword>
<dbReference type="GO" id="GO:0000287">
    <property type="term" value="F:magnesium ion binding"/>
    <property type="evidence" value="ECO:0007669"/>
    <property type="project" value="TreeGrafter"/>
</dbReference>
<dbReference type="InterPro" id="IPR029065">
    <property type="entry name" value="Enolase_C-like"/>
</dbReference>
<organism evidence="5 8">
    <name type="scientific">Bradyrhizobium zhengyangense</name>
    <dbReference type="NCBI Taxonomy" id="2911009"/>
    <lineage>
        <taxon>Bacteria</taxon>
        <taxon>Pseudomonadati</taxon>
        <taxon>Pseudomonadota</taxon>
        <taxon>Alphaproteobacteria</taxon>
        <taxon>Hyphomicrobiales</taxon>
        <taxon>Nitrobacteraceae</taxon>
        <taxon>Bradyrhizobium</taxon>
    </lineage>
</organism>
<dbReference type="EMBL" id="JAKLUA010000015">
    <property type="protein sequence ID" value="MCG2671664.1"/>
    <property type="molecule type" value="Genomic_DNA"/>
</dbReference>
<reference evidence="5" key="1">
    <citation type="submission" date="2022-01" db="EMBL/GenBank/DDBJ databases">
        <title>Genome sequnece data of strain Bradyrhizobium sp. nov.</title>
        <authorList>
            <person name="Zhang J."/>
        </authorList>
    </citation>
    <scope>NUCLEOTIDE SEQUENCE</scope>
    <source>
        <strain evidence="6">WYCCWR 12774</strain>
        <strain evidence="5">WYCCWR 13023</strain>
    </source>
</reference>
<keyword evidence="3" id="KW-0460">Magnesium</keyword>
<dbReference type="InterPro" id="IPR036849">
    <property type="entry name" value="Enolase-like_C_sf"/>
</dbReference>
<dbReference type="PANTHER" id="PTHR13794:SF58">
    <property type="entry name" value="MITOCHONDRIAL ENOLASE SUPERFAMILY MEMBER 1"/>
    <property type="match status" value="1"/>
</dbReference>
<evidence type="ECO:0000256" key="3">
    <source>
        <dbReference type="ARBA" id="ARBA00022842"/>
    </source>
</evidence>
<feature type="domain" description="Mandelate racemase/muconate lactonizing enzyme C-terminal" evidence="4">
    <location>
        <begin position="147"/>
        <end position="243"/>
    </location>
</feature>
<dbReference type="SFLD" id="SFLDS00001">
    <property type="entry name" value="Enolase"/>
    <property type="match status" value="1"/>
</dbReference>
<dbReference type="InterPro" id="IPR013341">
    <property type="entry name" value="Mandelate_racemase_N_dom"/>
</dbReference>
<evidence type="ECO:0000313" key="5">
    <source>
        <dbReference type="EMBL" id="MCG2630772.1"/>
    </source>
</evidence>
<dbReference type="SUPFAM" id="SSF54826">
    <property type="entry name" value="Enolase N-terminal domain-like"/>
    <property type="match status" value="1"/>
</dbReference>
<sequence>MIVLSGARIDGVRAMAFRIPTDRPEADGTISWDSTTLVLVEVSGGGRIGLGYTYASASLVGLIKGKLASVVTGLDALHPPAVYAAMMSSVRNLGQKGLAATAISALDSAIHDLKARLLHLPLFVLLGGLRDSVPIYGSGGFTSCSNEELCQQLAGWVARDGCAFVKMKVGSNPAEDPERVRLARAAIGQRAALFVDANGAYGVRQALQQASLFAEQEVAWFEEPVSSDDLAGLHDVRRRAPVGMDIAAGEYSYTIDDVRGMLQARAVDVQQADVTRCGGITAFLRIAALCEAFHVDLSGHCAPALHLHVACAAARLRHLEWFHDHVRIEHMLFDGAPVPAAGRIRPDPSRPGNGLTFKHKDAARYAVSEAA</sequence>
<dbReference type="Proteomes" id="UP001139054">
    <property type="component" value="Unassembled WGS sequence"/>
</dbReference>
<dbReference type="PANTHER" id="PTHR13794">
    <property type="entry name" value="ENOLASE SUPERFAMILY, MANDELATE RACEMASE"/>
    <property type="match status" value="1"/>
</dbReference>
<comment type="cofactor">
    <cofactor evidence="1">
        <name>Mg(2+)</name>
        <dbReference type="ChEBI" id="CHEBI:18420"/>
    </cofactor>
</comment>
<dbReference type="Gene3D" id="3.30.390.10">
    <property type="entry name" value="Enolase-like, N-terminal domain"/>
    <property type="match status" value="1"/>
</dbReference>
<comment type="caution">
    <text evidence="5">The sequence shown here is derived from an EMBL/GenBank/DDBJ whole genome shotgun (WGS) entry which is preliminary data.</text>
</comment>
<dbReference type="InterPro" id="IPR013342">
    <property type="entry name" value="Mandelate_racemase_C"/>
</dbReference>
<evidence type="ECO:0000313" key="6">
    <source>
        <dbReference type="EMBL" id="MCG2671664.1"/>
    </source>
</evidence>
<dbReference type="Pfam" id="PF02746">
    <property type="entry name" value="MR_MLE_N"/>
    <property type="match status" value="1"/>
</dbReference>
<dbReference type="SFLD" id="SFLDG00179">
    <property type="entry name" value="mandelate_racemase"/>
    <property type="match status" value="1"/>
</dbReference>
<evidence type="ECO:0000313" key="7">
    <source>
        <dbReference type="Proteomes" id="UP001139012"/>
    </source>
</evidence>
<evidence type="ECO:0000259" key="4">
    <source>
        <dbReference type="SMART" id="SM00922"/>
    </source>
</evidence>
<dbReference type="Gene3D" id="3.20.20.120">
    <property type="entry name" value="Enolase-like C-terminal domain"/>
    <property type="match status" value="1"/>
</dbReference>
<dbReference type="GO" id="GO:0016836">
    <property type="term" value="F:hydro-lyase activity"/>
    <property type="evidence" value="ECO:0007669"/>
    <property type="project" value="TreeGrafter"/>
</dbReference>
<proteinExistence type="predicted"/>
<dbReference type="SUPFAM" id="SSF51604">
    <property type="entry name" value="Enolase C-terminal domain-like"/>
    <property type="match status" value="1"/>
</dbReference>
<dbReference type="SMART" id="SM00922">
    <property type="entry name" value="MR_MLE"/>
    <property type="match status" value="1"/>
</dbReference>
<dbReference type="InterPro" id="IPR029017">
    <property type="entry name" value="Enolase-like_N"/>
</dbReference>
<dbReference type="Proteomes" id="UP001139012">
    <property type="component" value="Unassembled WGS sequence"/>
</dbReference>
<keyword evidence="2" id="KW-0479">Metal-binding</keyword>
<dbReference type="CDD" id="cd03328">
    <property type="entry name" value="MR_like_3"/>
    <property type="match status" value="1"/>
</dbReference>
<dbReference type="GO" id="GO:0016052">
    <property type="term" value="P:carbohydrate catabolic process"/>
    <property type="evidence" value="ECO:0007669"/>
    <property type="project" value="TreeGrafter"/>
</dbReference>
<accession>A0A9X1RB04</accession>
<evidence type="ECO:0000313" key="8">
    <source>
        <dbReference type="Proteomes" id="UP001139054"/>
    </source>
</evidence>
<dbReference type="RefSeq" id="WP_237873098.1">
    <property type="nucleotide sequence ID" value="NZ_JAKLTY010000023.1"/>
</dbReference>
<name>A0A9X1RB04_9BRAD</name>